<dbReference type="GO" id="GO:0006887">
    <property type="term" value="P:exocytosis"/>
    <property type="evidence" value="ECO:0007669"/>
    <property type="project" value="UniProtKB-KW"/>
</dbReference>
<evidence type="ECO:0000313" key="5">
    <source>
        <dbReference type="Proteomes" id="UP000694853"/>
    </source>
</evidence>
<dbReference type="InterPro" id="IPR004140">
    <property type="entry name" value="Exo70"/>
</dbReference>
<evidence type="ECO:0000313" key="6">
    <source>
        <dbReference type="RefSeq" id="XP_027351851.1"/>
    </source>
</evidence>
<sequence length="698" mass="78554">MQTLYITHVHYQPSNLSLSLSLSHSNTVCSNHLLQLPSANCGSSYTSKRQIFGYFRSVANMRNLCFNPKTASFSLARNSPSSPASLTSIPTPPRLSFSNPGIVDEDSYTIEEAEALILKWNADTSAYANVTSLFYEDKTEAKQYINCVNQLQQTMHSLLSHNPSSDKLILAHNLMQLAMKRLKKEFYQILSMNRAHLDPESVSARSSRGSVHSSASDYDDDFTAEDDDIRVAGDSISEVEQVSSVAMADLKLIADCMVSSGYAKECVSVYIIIRKSIIDEGIYRLGVEKMSSSRVNKMDWEVLDLKIKSWLEAVRISVRTLFNGERILCDHVFSYSDSIRESCFAEISRDGASLLFGFPELVAKTKKSPPEKLFRMLDMYALISELWPEIESIFSSDYKAGIRSQVLASLQRLAEFVQILLMEFESTIQKDSSKLPVNGGAVHSLTVQTMNYLSILADYSNVLSDIFPRGDWLPLPKMSSLPESYLYSPESDYSASTPALTARVAWLILVLLCKLDGKAKHCKDVSLSYLFLANNLWYVVARVRSSNLQYVLGDDWITKHEAKAKRFVANYEKVAWGEVVASLPENPMPAEARAVFENFNLRFEEAYRKQNSFVIADRELRDEIKGSIARSIVPKYREWYNEVLVTVGSLRDMTAKEYVTFTPEDIENYLANLFFFGTTSSGVSSSSSVTSSPLRRWS</sequence>
<evidence type="ECO:0000256" key="3">
    <source>
        <dbReference type="RuleBase" id="RU365026"/>
    </source>
</evidence>
<dbReference type="GO" id="GO:0005546">
    <property type="term" value="F:phosphatidylinositol-4,5-bisphosphate binding"/>
    <property type="evidence" value="ECO:0007669"/>
    <property type="project" value="InterPro"/>
</dbReference>
<name>A0A8B8L6C7_ABRPR</name>
<feature type="domain" description="Exocyst complex subunit Exo70 C-terminal" evidence="4">
    <location>
        <begin position="308"/>
        <end position="671"/>
    </location>
</feature>
<dbReference type="KEGG" id="aprc:113862822"/>
<dbReference type="GO" id="GO:0000145">
    <property type="term" value="C:exocyst"/>
    <property type="evidence" value="ECO:0007669"/>
    <property type="project" value="InterPro"/>
</dbReference>
<dbReference type="GO" id="GO:0015031">
    <property type="term" value="P:protein transport"/>
    <property type="evidence" value="ECO:0007669"/>
    <property type="project" value="UniProtKB-KW"/>
</dbReference>
<dbReference type="OrthoDB" id="1922221at2759"/>
<dbReference type="Gene3D" id="1.20.1280.170">
    <property type="entry name" value="Exocyst complex component Exo70"/>
    <property type="match status" value="1"/>
</dbReference>
<dbReference type="AlphaFoldDB" id="A0A8B8L6C7"/>
<gene>
    <name evidence="6" type="primary">LOC113862822</name>
</gene>
<keyword evidence="3" id="KW-0653">Protein transport</keyword>
<dbReference type="InterPro" id="IPR046364">
    <property type="entry name" value="Exo70_C"/>
</dbReference>
<dbReference type="InterPro" id="IPR016159">
    <property type="entry name" value="Cullin_repeat-like_dom_sf"/>
</dbReference>
<organism evidence="5 6">
    <name type="scientific">Abrus precatorius</name>
    <name type="common">Indian licorice</name>
    <name type="synonym">Glycine abrus</name>
    <dbReference type="NCBI Taxonomy" id="3816"/>
    <lineage>
        <taxon>Eukaryota</taxon>
        <taxon>Viridiplantae</taxon>
        <taxon>Streptophyta</taxon>
        <taxon>Embryophyta</taxon>
        <taxon>Tracheophyta</taxon>
        <taxon>Spermatophyta</taxon>
        <taxon>Magnoliopsida</taxon>
        <taxon>eudicotyledons</taxon>
        <taxon>Gunneridae</taxon>
        <taxon>Pentapetalae</taxon>
        <taxon>rosids</taxon>
        <taxon>fabids</taxon>
        <taxon>Fabales</taxon>
        <taxon>Fabaceae</taxon>
        <taxon>Papilionoideae</taxon>
        <taxon>50 kb inversion clade</taxon>
        <taxon>NPAAA clade</taxon>
        <taxon>indigoferoid/millettioid clade</taxon>
        <taxon>Abreae</taxon>
        <taxon>Abrus</taxon>
    </lineage>
</organism>
<dbReference type="Pfam" id="PF20669">
    <property type="entry name" value="Exo70_N"/>
    <property type="match status" value="1"/>
</dbReference>
<dbReference type="Pfam" id="PF03081">
    <property type="entry name" value="Exo70_C"/>
    <property type="match status" value="1"/>
</dbReference>
<dbReference type="SUPFAM" id="SSF74788">
    <property type="entry name" value="Cullin repeat-like"/>
    <property type="match status" value="1"/>
</dbReference>
<dbReference type="RefSeq" id="XP_027351851.1">
    <property type="nucleotide sequence ID" value="XM_027496050.1"/>
</dbReference>
<keyword evidence="5" id="KW-1185">Reference proteome</keyword>
<keyword evidence="3" id="KW-0268">Exocytosis</keyword>
<evidence type="ECO:0000256" key="1">
    <source>
        <dbReference type="ARBA" id="ARBA00006756"/>
    </source>
</evidence>
<reference evidence="6" key="2">
    <citation type="submission" date="2025-08" db="UniProtKB">
        <authorList>
            <consortium name="RefSeq"/>
        </authorList>
    </citation>
    <scope>IDENTIFICATION</scope>
    <source>
        <tissue evidence="6">Young leaves</tissue>
    </source>
</reference>
<accession>A0A8B8L6C7</accession>
<dbReference type="GeneID" id="113862822"/>
<dbReference type="PANTHER" id="PTHR12542">
    <property type="entry name" value="EXOCYST COMPLEX PROTEIN EXO70"/>
    <property type="match status" value="1"/>
</dbReference>
<protein>
    <recommendedName>
        <fullName evidence="3">Exocyst subunit Exo70 family protein</fullName>
    </recommendedName>
</protein>
<proteinExistence type="inferred from homology"/>
<evidence type="ECO:0000259" key="4">
    <source>
        <dbReference type="Pfam" id="PF03081"/>
    </source>
</evidence>
<keyword evidence="2 3" id="KW-0813">Transport</keyword>
<dbReference type="Proteomes" id="UP000694853">
    <property type="component" value="Unplaced"/>
</dbReference>
<dbReference type="PANTHER" id="PTHR12542:SF38">
    <property type="entry name" value="EXOCYST SUBUNIT EXO70 FAMILY PROTEIN"/>
    <property type="match status" value="1"/>
</dbReference>
<evidence type="ECO:0000256" key="2">
    <source>
        <dbReference type="ARBA" id="ARBA00022448"/>
    </source>
</evidence>
<comment type="similarity">
    <text evidence="1 3">Belongs to the EXO70 family.</text>
</comment>
<comment type="function">
    <text evidence="3">Component of the exocyst complex.</text>
</comment>
<reference evidence="5" key="1">
    <citation type="journal article" date="2019" name="Toxins">
        <title>Detection of Abrin-Like and Prepropulchellin-Like Toxin Genes and Transcripts Using Whole Genome Sequencing and Full-Length Transcript Sequencing of Abrus precatorius.</title>
        <authorList>
            <person name="Hovde B.T."/>
            <person name="Daligault H.E."/>
            <person name="Hanschen E.R."/>
            <person name="Kunde Y.A."/>
            <person name="Johnson M.B."/>
            <person name="Starkenburg S.R."/>
            <person name="Johnson S.L."/>
        </authorList>
    </citation>
    <scope>NUCLEOTIDE SEQUENCE [LARGE SCALE GENOMIC DNA]</scope>
</reference>